<feature type="transmembrane region" description="Helical" evidence="1">
    <location>
        <begin position="82"/>
        <end position="101"/>
    </location>
</feature>
<proteinExistence type="predicted"/>
<evidence type="ECO:0000313" key="2">
    <source>
        <dbReference type="EMBL" id="RMI29507.1"/>
    </source>
</evidence>
<comment type="caution">
    <text evidence="2">The sequence shown here is derived from an EMBL/GenBank/DDBJ whole genome shotgun (WGS) entry which is preliminary data.</text>
</comment>
<dbReference type="OrthoDB" id="4538788at2"/>
<keyword evidence="1" id="KW-0812">Transmembrane</keyword>
<gene>
    <name evidence="2" type="ORF">EBN03_25885</name>
</gene>
<name>A0A3M2KV51_9NOCA</name>
<dbReference type="Proteomes" id="UP000279275">
    <property type="component" value="Unassembled WGS sequence"/>
</dbReference>
<keyword evidence="1" id="KW-1133">Transmembrane helix</keyword>
<sequence length="231" mass="23328">MLTHLICDYCSHRTPAAESRCGHCGAPLSGVARSLEATRSLESDVGGVVRGAVALSGAAETVATEVATASAEGTSLVRQWQAVAAALAALVAIGALVVHWVSGAAPALAPPGPAGVGALPANLRSASCRTVGAVDQCVIAPDDPLLAGGLVAGRELPFSRQVLDPSRSAEQLRNWRGQQPSVVVDGAVFAAVGPAATVWFADIRTGLCIETGTFVDRAAARTFLVRSGLAG</sequence>
<dbReference type="RefSeq" id="WP_122190740.1">
    <property type="nucleotide sequence ID" value="NZ_RFFH01000014.1"/>
</dbReference>
<reference evidence="2 3" key="1">
    <citation type="submission" date="2018-10" db="EMBL/GenBank/DDBJ databases">
        <title>Isolation from cow dung.</title>
        <authorList>
            <person name="Ling L."/>
        </authorList>
    </citation>
    <scope>NUCLEOTIDE SEQUENCE [LARGE SCALE GENOMIC DNA]</scope>
    <source>
        <strain evidence="2 3">NEAU-LL90</strain>
    </source>
</reference>
<evidence type="ECO:0008006" key="4">
    <source>
        <dbReference type="Google" id="ProtNLM"/>
    </source>
</evidence>
<protein>
    <recommendedName>
        <fullName evidence="4">Zinc ribbon domain-containing protein</fullName>
    </recommendedName>
</protein>
<evidence type="ECO:0000313" key="3">
    <source>
        <dbReference type="Proteomes" id="UP000279275"/>
    </source>
</evidence>
<evidence type="ECO:0000256" key="1">
    <source>
        <dbReference type="SAM" id="Phobius"/>
    </source>
</evidence>
<dbReference type="AlphaFoldDB" id="A0A3M2KV51"/>
<keyword evidence="1" id="KW-0472">Membrane</keyword>
<accession>A0A3M2KV51</accession>
<dbReference type="EMBL" id="RFFH01000014">
    <property type="protein sequence ID" value="RMI29507.1"/>
    <property type="molecule type" value="Genomic_DNA"/>
</dbReference>
<keyword evidence="3" id="KW-1185">Reference proteome</keyword>
<organism evidence="2 3">
    <name type="scientific">Nocardia stercoris</name>
    <dbReference type="NCBI Taxonomy" id="2483361"/>
    <lineage>
        <taxon>Bacteria</taxon>
        <taxon>Bacillati</taxon>
        <taxon>Actinomycetota</taxon>
        <taxon>Actinomycetes</taxon>
        <taxon>Mycobacteriales</taxon>
        <taxon>Nocardiaceae</taxon>
        <taxon>Nocardia</taxon>
    </lineage>
</organism>